<feature type="transmembrane region" description="Helical" evidence="7">
    <location>
        <begin position="145"/>
        <end position="166"/>
    </location>
</feature>
<dbReference type="AlphaFoldDB" id="A0AAW9WCQ5"/>
<feature type="transmembrane region" description="Helical" evidence="7">
    <location>
        <begin position="113"/>
        <end position="133"/>
    </location>
</feature>
<dbReference type="PANTHER" id="PTHR43744:SF8">
    <property type="entry name" value="SN-GLYCEROL-3-PHOSPHATE TRANSPORT SYSTEM PERMEASE PROTEIN UGPE"/>
    <property type="match status" value="1"/>
</dbReference>
<dbReference type="PROSITE" id="PS50928">
    <property type="entry name" value="ABC_TM1"/>
    <property type="match status" value="1"/>
</dbReference>
<evidence type="ECO:0000256" key="6">
    <source>
        <dbReference type="ARBA" id="ARBA00023136"/>
    </source>
</evidence>
<keyword evidence="6 7" id="KW-0472">Membrane</keyword>
<keyword evidence="2 7" id="KW-0813">Transport</keyword>
<dbReference type="Proteomes" id="UP000434223">
    <property type="component" value="Unassembled WGS sequence"/>
</dbReference>
<dbReference type="GO" id="GO:0055085">
    <property type="term" value="P:transmembrane transport"/>
    <property type="evidence" value="ECO:0007669"/>
    <property type="project" value="InterPro"/>
</dbReference>
<dbReference type="Pfam" id="PF00528">
    <property type="entry name" value="BPD_transp_1"/>
    <property type="match status" value="1"/>
</dbReference>
<evidence type="ECO:0000313" key="10">
    <source>
        <dbReference type="Proteomes" id="UP000434223"/>
    </source>
</evidence>
<evidence type="ECO:0000256" key="4">
    <source>
        <dbReference type="ARBA" id="ARBA00022692"/>
    </source>
</evidence>
<dbReference type="Gene3D" id="1.10.3720.10">
    <property type="entry name" value="MetI-like"/>
    <property type="match status" value="1"/>
</dbReference>
<keyword evidence="5 7" id="KW-1133">Transmembrane helix</keyword>
<evidence type="ECO:0000256" key="3">
    <source>
        <dbReference type="ARBA" id="ARBA00022475"/>
    </source>
</evidence>
<accession>A0AAW9WCQ5</accession>
<sequence>MIRRPVMHKKLNPFRILRYAVLVFMTFITLYPLFWIGLCSLKSSEEIYGSPFGIPRQPEWENYAEAWQVADIPVHLLNSILYAAAAVTVVVILSAMSAYIIAKVWKNRGLYHYYSLGIMIPINAIIIPFILIFRRVGILNTRVGVILAFIVTNLAFSIFILVPFMMGLPDELEDAARIDGCNRLQTFLKIMLPLSKAGLATVGTFVLINCWNDLFLSLLIISRQNLITLNQVCYNMRSQYAADYGLITATVMIMVIPVIICYAMFQKQIVKGMTAGSIKG</sequence>
<dbReference type="PANTHER" id="PTHR43744">
    <property type="entry name" value="ABC TRANSPORTER PERMEASE PROTEIN MG189-RELATED-RELATED"/>
    <property type="match status" value="1"/>
</dbReference>
<evidence type="ECO:0000256" key="5">
    <source>
        <dbReference type="ARBA" id="ARBA00022989"/>
    </source>
</evidence>
<comment type="similarity">
    <text evidence="7">Belongs to the binding-protein-dependent transport system permease family.</text>
</comment>
<evidence type="ECO:0000256" key="7">
    <source>
        <dbReference type="RuleBase" id="RU363032"/>
    </source>
</evidence>
<organism evidence="9 10">
    <name type="scientific">Hungatella hathewayi</name>
    <dbReference type="NCBI Taxonomy" id="154046"/>
    <lineage>
        <taxon>Bacteria</taxon>
        <taxon>Bacillati</taxon>
        <taxon>Bacillota</taxon>
        <taxon>Clostridia</taxon>
        <taxon>Lachnospirales</taxon>
        <taxon>Lachnospiraceae</taxon>
        <taxon>Hungatella</taxon>
    </lineage>
</organism>
<evidence type="ECO:0000256" key="2">
    <source>
        <dbReference type="ARBA" id="ARBA00022448"/>
    </source>
</evidence>
<comment type="subcellular location">
    <subcellularLocation>
        <location evidence="1 7">Cell membrane</location>
        <topology evidence="1 7">Multi-pass membrane protein</topology>
    </subcellularLocation>
</comment>
<feature type="transmembrane region" description="Helical" evidence="7">
    <location>
        <begin position="244"/>
        <end position="265"/>
    </location>
</feature>
<dbReference type="SUPFAM" id="SSF161098">
    <property type="entry name" value="MetI-like"/>
    <property type="match status" value="1"/>
</dbReference>
<dbReference type="InterPro" id="IPR000515">
    <property type="entry name" value="MetI-like"/>
</dbReference>
<evidence type="ECO:0000259" key="8">
    <source>
        <dbReference type="PROSITE" id="PS50928"/>
    </source>
</evidence>
<feature type="transmembrane region" description="Helical" evidence="7">
    <location>
        <begin position="80"/>
        <end position="101"/>
    </location>
</feature>
<evidence type="ECO:0000256" key="1">
    <source>
        <dbReference type="ARBA" id="ARBA00004651"/>
    </source>
</evidence>
<keyword evidence="3" id="KW-1003">Cell membrane</keyword>
<feature type="transmembrane region" description="Helical" evidence="7">
    <location>
        <begin position="16"/>
        <end position="38"/>
    </location>
</feature>
<keyword evidence="4 7" id="KW-0812">Transmembrane</keyword>
<gene>
    <name evidence="9" type="ORF">GNE07_08375</name>
</gene>
<dbReference type="InterPro" id="IPR035906">
    <property type="entry name" value="MetI-like_sf"/>
</dbReference>
<dbReference type="GO" id="GO:0005886">
    <property type="term" value="C:plasma membrane"/>
    <property type="evidence" value="ECO:0007669"/>
    <property type="project" value="UniProtKB-SubCell"/>
</dbReference>
<proteinExistence type="inferred from homology"/>
<feature type="domain" description="ABC transmembrane type-1" evidence="8">
    <location>
        <begin position="76"/>
        <end position="265"/>
    </location>
</feature>
<feature type="transmembrane region" description="Helical" evidence="7">
    <location>
        <begin position="187"/>
        <end position="208"/>
    </location>
</feature>
<comment type="caution">
    <text evidence="9">The sequence shown here is derived from an EMBL/GenBank/DDBJ whole genome shotgun (WGS) entry which is preliminary data.</text>
</comment>
<dbReference type="EMBL" id="WNME01000004">
    <property type="protein sequence ID" value="MUB63075.1"/>
    <property type="molecule type" value="Genomic_DNA"/>
</dbReference>
<protein>
    <submittedName>
        <fullName evidence="9">ABC transporter permease subunit</fullName>
    </submittedName>
</protein>
<dbReference type="CDD" id="cd06261">
    <property type="entry name" value="TM_PBP2"/>
    <property type="match status" value="1"/>
</dbReference>
<evidence type="ECO:0000313" key="9">
    <source>
        <dbReference type="EMBL" id="MUB63075.1"/>
    </source>
</evidence>
<name>A0AAW9WCQ5_9FIRM</name>
<reference evidence="9 10" key="1">
    <citation type="submission" date="2019-09" db="EMBL/GenBank/DDBJ databases">
        <title>Draft genome sequencing of Hungatella hathewayi 123Y-2.</title>
        <authorList>
            <person name="Lv Q."/>
            <person name="Li S."/>
        </authorList>
    </citation>
    <scope>NUCLEOTIDE SEQUENCE [LARGE SCALE GENOMIC DNA]</scope>
    <source>
        <strain evidence="9 10">123Y-2</strain>
    </source>
</reference>